<gene>
    <name evidence="2" type="ORF">B0J11DRAFT_438407</name>
</gene>
<comment type="caution">
    <text evidence="2">The sequence shown here is derived from an EMBL/GenBank/DDBJ whole genome shotgun (WGS) entry which is preliminary data.</text>
</comment>
<keyword evidence="1" id="KW-0472">Membrane</keyword>
<dbReference type="PANTHER" id="PTHR35041">
    <property type="entry name" value="MEDIATOR OF RNA POLYMERASE II TRANSCRIPTION SUBUNIT 1"/>
    <property type="match status" value="1"/>
</dbReference>
<evidence type="ECO:0000313" key="3">
    <source>
        <dbReference type="Proteomes" id="UP000700596"/>
    </source>
</evidence>
<evidence type="ECO:0000256" key="1">
    <source>
        <dbReference type="SAM" id="Phobius"/>
    </source>
</evidence>
<dbReference type="EMBL" id="JAGMWT010000010">
    <property type="protein sequence ID" value="KAH7121138.1"/>
    <property type="molecule type" value="Genomic_DNA"/>
</dbReference>
<reference evidence="2" key="1">
    <citation type="journal article" date="2021" name="Nat. Commun.">
        <title>Genetic determinants of endophytism in the Arabidopsis root mycobiome.</title>
        <authorList>
            <person name="Mesny F."/>
            <person name="Miyauchi S."/>
            <person name="Thiergart T."/>
            <person name="Pickel B."/>
            <person name="Atanasova L."/>
            <person name="Karlsson M."/>
            <person name="Huettel B."/>
            <person name="Barry K.W."/>
            <person name="Haridas S."/>
            <person name="Chen C."/>
            <person name="Bauer D."/>
            <person name="Andreopoulos W."/>
            <person name="Pangilinan J."/>
            <person name="LaButti K."/>
            <person name="Riley R."/>
            <person name="Lipzen A."/>
            <person name="Clum A."/>
            <person name="Drula E."/>
            <person name="Henrissat B."/>
            <person name="Kohler A."/>
            <person name="Grigoriev I.V."/>
            <person name="Martin F.M."/>
            <person name="Hacquard S."/>
        </authorList>
    </citation>
    <scope>NUCLEOTIDE SEQUENCE</scope>
    <source>
        <strain evidence="2">MPI-CAGE-CH-0243</strain>
    </source>
</reference>
<feature type="transmembrane region" description="Helical" evidence="1">
    <location>
        <begin position="71"/>
        <end position="94"/>
    </location>
</feature>
<name>A0A9P9DKX0_9PLEO</name>
<dbReference type="OrthoDB" id="5322539at2759"/>
<evidence type="ECO:0000313" key="2">
    <source>
        <dbReference type="EMBL" id="KAH7121138.1"/>
    </source>
</evidence>
<sequence>MTEHRWFRQSHVTTVSLLLTTAFKACILTAVGTAFAQHLWQLVRQRAYTIRSIEQFFQLRSSVVELGELQVILHAPFLVLMAVFAWLVPFAAIYPPSSLTISMHPFVEMRELEVPVLFPAQPEFDAWTPETTSGLRLSVVETIKLMGVNQTLAGRYSNSGPIERLNTLARSTALTGTIAGFSSPMNENMSYGLTFRGPQLSCNLETIDVLQAQDVMLPGGLNIYKIKWNRWDSTPNLTITSLASGLEWYPFNATSQDSYVLPWQSPNSSVTYLGNVSILTCHPISVIYDLVLSYSRNTRNVSFTKRDPKALTRGVESVDLIMSRNISEIDEKTTEAKKWAEEVKAALPNWNIFALLDASLAALSYSCFDRIQGTVSGPMILPNGTEVLAQKTAAVDCRRESLDSALLDTSVFNPGRFVAVDQTADPTRFDLSEHMLNEYITNVTISAMSLNIGTVKTPVNITEYRTVYDFSAPLSLIIPYSLCLLFGIFFVGIGIWSLNRNGVPAIDGGFLQVMSTTTGRTMEALAVSHQRSLDDGYRPKGLLDLEVRYGELVDDAGVGTGVEGFGTVEETKVLRRR</sequence>
<keyword evidence="1" id="KW-0812">Transmembrane</keyword>
<dbReference type="AlphaFoldDB" id="A0A9P9DKX0"/>
<keyword evidence="3" id="KW-1185">Reference proteome</keyword>
<proteinExistence type="predicted"/>
<dbReference type="Proteomes" id="UP000700596">
    <property type="component" value="Unassembled WGS sequence"/>
</dbReference>
<protein>
    <submittedName>
        <fullName evidence="2">Uncharacterized protein</fullName>
    </submittedName>
</protein>
<keyword evidence="1" id="KW-1133">Transmembrane helix</keyword>
<feature type="transmembrane region" description="Helical" evidence="1">
    <location>
        <begin position="12"/>
        <end position="36"/>
    </location>
</feature>
<feature type="transmembrane region" description="Helical" evidence="1">
    <location>
        <begin position="474"/>
        <end position="496"/>
    </location>
</feature>
<accession>A0A9P9DKX0</accession>
<organism evidence="2 3">
    <name type="scientific">Dendryphion nanum</name>
    <dbReference type="NCBI Taxonomy" id="256645"/>
    <lineage>
        <taxon>Eukaryota</taxon>
        <taxon>Fungi</taxon>
        <taxon>Dikarya</taxon>
        <taxon>Ascomycota</taxon>
        <taxon>Pezizomycotina</taxon>
        <taxon>Dothideomycetes</taxon>
        <taxon>Pleosporomycetidae</taxon>
        <taxon>Pleosporales</taxon>
        <taxon>Torulaceae</taxon>
        <taxon>Dendryphion</taxon>
    </lineage>
</organism>
<dbReference type="PANTHER" id="PTHR35041:SF6">
    <property type="entry name" value="FORMYLMETHIONINE DEFORMYLASE-LIKE PROTEIN-RELATED"/>
    <property type="match status" value="1"/>
</dbReference>